<comment type="caution">
    <text evidence="1">The sequence shown here is derived from an EMBL/GenBank/DDBJ whole genome shotgun (WGS) entry which is preliminary data.</text>
</comment>
<keyword evidence="2" id="KW-1185">Reference proteome</keyword>
<name>A0A8S9Z5P2_9BILA</name>
<evidence type="ECO:0000313" key="1">
    <source>
        <dbReference type="EMBL" id="KAF7623404.1"/>
    </source>
</evidence>
<gene>
    <name evidence="1" type="ORF">Mgra_00010263</name>
</gene>
<sequence length="110" mass="13425">MKRYKEQLNWSEYALLVLRPIKIIKIIVNHKRMKKVRMFIGCENDDNNDNNNNNNDYLFELDQKTNEGNYSSKYYRIQTCINDEYKLIYIKEENNYWETLFQCTTAIYDG</sequence>
<accession>A0A8S9Z5P2</accession>
<evidence type="ECO:0000313" key="2">
    <source>
        <dbReference type="Proteomes" id="UP000605970"/>
    </source>
</evidence>
<feature type="non-terminal residue" evidence="1">
    <location>
        <position position="110"/>
    </location>
</feature>
<organism evidence="1 2">
    <name type="scientific">Meloidogyne graminicola</name>
    <dbReference type="NCBI Taxonomy" id="189291"/>
    <lineage>
        <taxon>Eukaryota</taxon>
        <taxon>Metazoa</taxon>
        <taxon>Ecdysozoa</taxon>
        <taxon>Nematoda</taxon>
        <taxon>Chromadorea</taxon>
        <taxon>Rhabditida</taxon>
        <taxon>Tylenchina</taxon>
        <taxon>Tylenchomorpha</taxon>
        <taxon>Tylenchoidea</taxon>
        <taxon>Meloidogynidae</taxon>
        <taxon>Meloidogyninae</taxon>
        <taxon>Meloidogyne</taxon>
    </lineage>
</organism>
<dbReference type="EMBL" id="JABEBT010000253">
    <property type="protein sequence ID" value="KAF7623404.1"/>
    <property type="molecule type" value="Genomic_DNA"/>
</dbReference>
<protein>
    <submittedName>
        <fullName evidence="1">Uncharacterized protein</fullName>
    </submittedName>
</protein>
<dbReference type="Proteomes" id="UP000605970">
    <property type="component" value="Unassembled WGS sequence"/>
</dbReference>
<reference evidence="1" key="1">
    <citation type="journal article" date="2020" name="Ecol. Evol.">
        <title>Genome structure and content of the rice root-knot nematode (Meloidogyne graminicola).</title>
        <authorList>
            <person name="Phan N.T."/>
            <person name="Danchin E.G.J."/>
            <person name="Klopp C."/>
            <person name="Perfus-Barbeoch L."/>
            <person name="Kozlowski D.K."/>
            <person name="Koutsovoulos G.D."/>
            <person name="Lopez-Roques C."/>
            <person name="Bouchez O."/>
            <person name="Zahm M."/>
            <person name="Besnard G."/>
            <person name="Bellafiore S."/>
        </authorList>
    </citation>
    <scope>NUCLEOTIDE SEQUENCE</scope>
    <source>
        <strain evidence="1">VN-18</strain>
    </source>
</reference>
<proteinExistence type="predicted"/>
<dbReference type="AlphaFoldDB" id="A0A8S9Z5P2"/>